<comment type="caution">
    <text evidence="1">The sequence shown here is derived from an EMBL/GenBank/DDBJ whole genome shotgun (WGS) entry which is preliminary data.</text>
</comment>
<dbReference type="AlphaFoldDB" id="A0A6A4SQA2"/>
<reference evidence="1 2" key="1">
    <citation type="submission" date="2019-06" db="EMBL/GenBank/DDBJ databases">
        <title>Draft genomes of female and male turbot (Scophthalmus maximus).</title>
        <authorList>
            <person name="Xu H."/>
            <person name="Xu X.-W."/>
            <person name="Shao C."/>
            <person name="Chen S."/>
        </authorList>
    </citation>
    <scope>NUCLEOTIDE SEQUENCE [LARGE SCALE GENOMIC DNA]</scope>
    <source>
        <strain evidence="1">Ysfricsl-2016a</strain>
        <tissue evidence="1">Blood</tissue>
    </source>
</reference>
<proteinExistence type="predicted"/>
<dbReference type="EMBL" id="VEVO01000013">
    <property type="protein sequence ID" value="KAF0032512.1"/>
    <property type="molecule type" value="Genomic_DNA"/>
</dbReference>
<accession>A0A6A4SQA2</accession>
<sequence length="83" mass="9470">MLPNGRINISLCKYEILPFLNRALHMTVCHAIQCVMYVARATKTCDERIYRFSTLVVQFIRVYTSNAKSQNASRANSDGDIAR</sequence>
<name>A0A6A4SQA2_SCOMX</name>
<dbReference type="Proteomes" id="UP000438429">
    <property type="component" value="Unassembled WGS sequence"/>
</dbReference>
<protein>
    <submittedName>
        <fullName evidence="1">Uncharacterized protein</fullName>
    </submittedName>
</protein>
<evidence type="ECO:0000313" key="2">
    <source>
        <dbReference type="Proteomes" id="UP000438429"/>
    </source>
</evidence>
<evidence type="ECO:0000313" key="1">
    <source>
        <dbReference type="EMBL" id="KAF0032512.1"/>
    </source>
</evidence>
<gene>
    <name evidence="1" type="ORF">F2P81_014802</name>
</gene>
<organism evidence="1 2">
    <name type="scientific">Scophthalmus maximus</name>
    <name type="common">Turbot</name>
    <name type="synonym">Psetta maxima</name>
    <dbReference type="NCBI Taxonomy" id="52904"/>
    <lineage>
        <taxon>Eukaryota</taxon>
        <taxon>Metazoa</taxon>
        <taxon>Chordata</taxon>
        <taxon>Craniata</taxon>
        <taxon>Vertebrata</taxon>
        <taxon>Euteleostomi</taxon>
        <taxon>Actinopterygii</taxon>
        <taxon>Neopterygii</taxon>
        <taxon>Teleostei</taxon>
        <taxon>Neoteleostei</taxon>
        <taxon>Acanthomorphata</taxon>
        <taxon>Carangaria</taxon>
        <taxon>Pleuronectiformes</taxon>
        <taxon>Pleuronectoidei</taxon>
        <taxon>Scophthalmidae</taxon>
        <taxon>Scophthalmus</taxon>
    </lineage>
</organism>